<keyword evidence="5" id="KW-0274">FAD</keyword>
<dbReference type="InterPro" id="IPR002938">
    <property type="entry name" value="FAD-bd"/>
</dbReference>
<evidence type="ECO:0000256" key="7">
    <source>
        <dbReference type="ARBA" id="ARBA00023033"/>
    </source>
</evidence>
<evidence type="ECO:0000256" key="6">
    <source>
        <dbReference type="ARBA" id="ARBA00023002"/>
    </source>
</evidence>
<evidence type="ECO:0000256" key="5">
    <source>
        <dbReference type="ARBA" id="ARBA00022827"/>
    </source>
</evidence>
<dbReference type="EMBL" id="JACIIX010000003">
    <property type="protein sequence ID" value="MBB6209833.1"/>
    <property type="molecule type" value="Genomic_DNA"/>
</dbReference>
<gene>
    <name evidence="9" type="ORF">FHS48_001241</name>
</gene>
<dbReference type="InterPro" id="IPR010971">
    <property type="entry name" value="UbiH/COQ6"/>
</dbReference>
<dbReference type="GO" id="GO:0004497">
    <property type="term" value="F:monooxygenase activity"/>
    <property type="evidence" value="ECO:0007669"/>
    <property type="project" value="UniProtKB-KW"/>
</dbReference>
<evidence type="ECO:0000259" key="8">
    <source>
        <dbReference type="Pfam" id="PF01494"/>
    </source>
</evidence>
<comment type="similarity">
    <text evidence="3">Belongs to the UbiH/COQ6 family.</text>
</comment>
<dbReference type="GO" id="GO:0110142">
    <property type="term" value="C:ubiquinone biosynthesis complex"/>
    <property type="evidence" value="ECO:0007669"/>
    <property type="project" value="UniProtKB-ARBA"/>
</dbReference>
<protein>
    <submittedName>
        <fullName evidence="9">2-octaprenyl-6-methoxyphenol hydroxylase</fullName>
        <ecNumber evidence="9">1.14.13.-</ecNumber>
    </submittedName>
</protein>
<organism evidence="9 10">
    <name type="scientific">Novispirillum itersonii</name>
    <name type="common">Aquaspirillum itersonii</name>
    <dbReference type="NCBI Taxonomy" id="189"/>
    <lineage>
        <taxon>Bacteria</taxon>
        <taxon>Pseudomonadati</taxon>
        <taxon>Pseudomonadota</taxon>
        <taxon>Alphaproteobacteria</taxon>
        <taxon>Rhodospirillales</taxon>
        <taxon>Novispirillaceae</taxon>
        <taxon>Novispirillum</taxon>
    </lineage>
</organism>
<evidence type="ECO:0000256" key="1">
    <source>
        <dbReference type="ARBA" id="ARBA00001974"/>
    </source>
</evidence>
<sequence length="417" mass="45085">MSQTVSSSAGVSGPVLTCDVVVVGGGLVGGTLACGLAQHGVSTICIDKDDAAVLLDTGYDGRSSAIALACQRVLDGTGVWAHMVADVQPILDIRVTDSNSPLHLHYDHREVGAPMGYMAENRTIRRGILARFAELEKATLLAPASVAAVERRVDGATVTLTDGRVIRARLVVAADGRRSQIREMAGIRLQHGLPYNQVGIVMTVWHEKDHRGIAHERFLPSGPFAILPLPGGHHSSLVWTEKDPLAWTILKLPEEEFHAELMSRFGDFLGEVKVVSKRFGYPLTLQHASRYIDLRLALVGDAAHGMHPVAGQGMNFGLRDVAALIEKVVEAKRLGVDVGAATVLEGYQKWRRFDNVLMLGMTDGLVRLFSNDLAPLRLARTAGMAVVNKLPGLKRFFMRHAMGDVGALPKLMQGEPL</sequence>
<dbReference type="GO" id="GO:0006744">
    <property type="term" value="P:ubiquinone biosynthetic process"/>
    <property type="evidence" value="ECO:0007669"/>
    <property type="project" value="UniProtKB-UniPathway"/>
</dbReference>
<evidence type="ECO:0000256" key="2">
    <source>
        <dbReference type="ARBA" id="ARBA00004749"/>
    </source>
</evidence>
<dbReference type="PROSITE" id="PS01304">
    <property type="entry name" value="UBIH"/>
    <property type="match status" value="1"/>
</dbReference>
<dbReference type="GO" id="GO:0016705">
    <property type="term" value="F:oxidoreductase activity, acting on paired donors, with incorporation or reduction of molecular oxygen"/>
    <property type="evidence" value="ECO:0007669"/>
    <property type="project" value="InterPro"/>
</dbReference>
<evidence type="ECO:0000256" key="3">
    <source>
        <dbReference type="ARBA" id="ARBA00005349"/>
    </source>
</evidence>
<comment type="pathway">
    <text evidence="2">Cofactor biosynthesis; ubiquinone biosynthesis.</text>
</comment>
<dbReference type="InterPro" id="IPR051205">
    <property type="entry name" value="UbiH/COQ6_monooxygenase"/>
</dbReference>
<keyword evidence="7" id="KW-0503">Monooxygenase</keyword>
<dbReference type="Proteomes" id="UP000544872">
    <property type="component" value="Unassembled WGS sequence"/>
</dbReference>
<evidence type="ECO:0000256" key="4">
    <source>
        <dbReference type="ARBA" id="ARBA00022630"/>
    </source>
</evidence>
<dbReference type="FunFam" id="3.50.50.60:FF:000021">
    <property type="entry name" value="Ubiquinone biosynthesis monooxygenase COQ6"/>
    <property type="match status" value="1"/>
</dbReference>
<keyword evidence="10" id="KW-1185">Reference proteome</keyword>
<reference evidence="9 10" key="1">
    <citation type="submission" date="2020-08" db="EMBL/GenBank/DDBJ databases">
        <title>Genomic Encyclopedia of Type Strains, Phase IV (KMG-IV): sequencing the most valuable type-strain genomes for metagenomic binning, comparative biology and taxonomic classification.</title>
        <authorList>
            <person name="Goeker M."/>
        </authorList>
    </citation>
    <scope>NUCLEOTIDE SEQUENCE [LARGE SCALE GENOMIC DNA]</scope>
    <source>
        <strain evidence="9 10">DSM 11590</strain>
    </source>
</reference>
<dbReference type="NCBIfam" id="TIGR01988">
    <property type="entry name" value="Ubi-OHases"/>
    <property type="match status" value="1"/>
</dbReference>
<dbReference type="InterPro" id="IPR018168">
    <property type="entry name" value="Ubi_Hdrlase_CS"/>
</dbReference>
<dbReference type="RefSeq" id="WP_184262421.1">
    <property type="nucleotide sequence ID" value="NZ_JACIIX010000003.1"/>
</dbReference>
<dbReference type="AlphaFoldDB" id="A0A7W9ZEV3"/>
<name>A0A7W9ZEV3_NOVIT</name>
<dbReference type="GO" id="GO:0071949">
    <property type="term" value="F:FAD binding"/>
    <property type="evidence" value="ECO:0007669"/>
    <property type="project" value="InterPro"/>
</dbReference>
<dbReference type="InterPro" id="IPR036188">
    <property type="entry name" value="FAD/NAD-bd_sf"/>
</dbReference>
<dbReference type="PANTHER" id="PTHR43876:SF7">
    <property type="entry name" value="UBIQUINONE BIOSYNTHESIS MONOOXYGENASE COQ6, MITOCHONDRIAL"/>
    <property type="match status" value="1"/>
</dbReference>
<dbReference type="Gene3D" id="3.50.50.60">
    <property type="entry name" value="FAD/NAD(P)-binding domain"/>
    <property type="match status" value="2"/>
</dbReference>
<dbReference type="UniPathway" id="UPA00232"/>
<dbReference type="SUPFAM" id="SSF51905">
    <property type="entry name" value="FAD/NAD(P)-binding domain"/>
    <property type="match status" value="1"/>
</dbReference>
<dbReference type="Pfam" id="PF01494">
    <property type="entry name" value="FAD_binding_3"/>
    <property type="match status" value="1"/>
</dbReference>
<comment type="caution">
    <text evidence="9">The sequence shown here is derived from an EMBL/GenBank/DDBJ whole genome shotgun (WGS) entry which is preliminary data.</text>
</comment>
<evidence type="ECO:0000313" key="9">
    <source>
        <dbReference type="EMBL" id="MBB6209833.1"/>
    </source>
</evidence>
<dbReference type="EC" id="1.14.13.-" evidence="9"/>
<keyword evidence="4" id="KW-0285">Flavoprotein</keyword>
<comment type="cofactor">
    <cofactor evidence="1">
        <name>FAD</name>
        <dbReference type="ChEBI" id="CHEBI:57692"/>
    </cofactor>
</comment>
<accession>A0A7W9ZEV3</accession>
<keyword evidence="6 9" id="KW-0560">Oxidoreductase</keyword>
<evidence type="ECO:0000313" key="10">
    <source>
        <dbReference type="Proteomes" id="UP000544872"/>
    </source>
</evidence>
<proteinExistence type="inferred from homology"/>
<dbReference type="PRINTS" id="PR00420">
    <property type="entry name" value="RNGMNOXGNASE"/>
</dbReference>
<dbReference type="PANTHER" id="PTHR43876">
    <property type="entry name" value="UBIQUINONE BIOSYNTHESIS MONOOXYGENASE COQ6, MITOCHONDRIAL"/>
    <property type="match status" value="1"/>
</dbReference>
<feature type="domain" description="FAD-binding" evidence="8">
    <location>
        <begin position="18"/>
        <end position="331"/>
    </location>
</feature>